<evidence type="ECO:0000259" key="2">
    <source>
        <dbReference type="PROSITE" id="PS50994"/>
    </source>
</evidence>
<dbReference type="PROSITE" id="PS50994">
    <property type="entry name" value="INTEGRASE"/>
    <property type="match status" value="1"/>
</dbReference>
<feature type="domain" description="Integrase catalytic" evidence="2">
    <location>
        <begin position="223"/>
        <end position="405"/>
    </location>
</feature>
<dbReference type="InterPro" id="IPR043502">
    <property type="entry name" value="DNA/RNA_pol_sf"/>
</dbReference>
<dbReference type="SUPFAM" id="SSF53098">
    <property type="entry name" value="Ribonuclease H-like"/>
    <property type="match status" value="1"/>
</dbReference>
<dbReference type="GO" id="GO:0015074">
    <property type="term" value="P:DNA integration"/>
    <property type="evidence" value="ECO:0007669"/>
    <property type="project" value="InterPro"/>
</dbReference>
<name>A0A699GZA4_TANCI</name>
<reference evidence="3" key="1">
    <citation type="journal article" date="2019" name="Sci. Rep.">
        <title>Draft genome of Tanacetum cinerariifolium, the natural source of mosquito coil.</title>
        <authorList>
            <person name="Yamashiro T."/>
            <person name="Shiraishi A."/>
            <person name="Satake H."/>
            <person name="Nakayama K."/>
        </authorList>
    </citation>
    <scope>NUCLEOTIDE SEQUENCE</scope>
</reference>
<protein>
    <submittedName>
        <fullName evidence="3">Ribonuclease H-like domain-containing protein</fullName>
    </submittedName>
</protein>
<dbReference type="Pfam" id="PF22936">
    <property type="entry name" value="Pol_BBD"/>
    <property type="match status" value="1"/>
</dbReference>
<proteinExistence type="predicted"/>
<dbReference type="GO" id="GO:0003676">
    <property type="term" value="F:nucleic acid binding"/>
    <property type="evidence" value="ECO:0007669"/>
    <property type="project" value="InterPro"/>
</dbReference>
<keyword evidence="1" id="KW-0645">Protease</keyword>
<accession>A0A699GZA4</accession>
<dbReference type="PANTHER" id="PTHR11439:SF489">
    <property type="entry name" value="RNA-DIRECTED DNA POLYMERASE"/>
    <property type="match status" value="1"/>
</dbReference>
<dbReference type="EMBL" id="BKCJ010044573">
    <property type="protein sequence ID" value="GEW08474.1"/>
    <property type="molecule type" value="Genomic_DNA"/>
</dbReference>
<keyword evidence="1" id="KW-0064">Aspartyl protease</keyword>
<dbReference type="InterPro" id="IPR001584">
    <property type="entry name" value="Integrase_cat-core"/>
</dbReference>
<dbReference type="InterPro" id="IPR012337">
    <property type="entry name" value="RNaseH-like_sf"/>
</dbReference>
<evidence type="ECO:0000256" key="1">
    <source>
        <dbReference type="ARBA" id="ARBA00022750"/>
    </source>
</evidence>
<dbReference type="InterPro" id="IPR036397">
    <property type="entry name" value="RNaseH_sf"/>
</dbReference>
<dbReference type="Gene3D" id="3.30.420.10">
    <property type="entry name" value="Ribonuclease H-like superfamily/Ribonuclease H"/>
    <property type="match status" value="1"/>
</dbReference>
<dbReference type="SUPFAM" id="SSF56672">
    <property type="entry name" value="DNA/RNA polymerases"/>
    <property type="match status" value="1"/>
</dbReference>
<dbReference type="GO" id="GO:0004190">
    <property type="term" value="F:aspartic-type endopeptidase activity"/>
    <property type="evidence" value="ECO:0007669"/>
    <property type="project" value="UniProtKB-KW"/>
</dbReference>
<dbReference type="InterPro" id="IPR013103">
    <property type="entry name" value="RVT_2"/>
</dbReference>
<dbReference type="Pfam" id="PF07727">
    <property type="entry name" value="RVT_2"/>
    <property type="match status" value="1"/>
</dbReference>
<dbReference type="InterPro" id="IPR054722">
    <property type="entry name" value="PolX-like_BBD"/>
</dbReference>
<organism evidence="3">
    <name type="scientific">Tanacetum cinerariifolium</name>
    <name type="common">Dalmatian daisy</name>
    <name type="synonym">Chrysanthemum cinerariifolium</name>
    <dbReference type="NCBI Taxonomy" id="118510"/>
    <lineage>
        <taxon>Eukaryota</taxon>
        <taxon>Viridiplantae</taxon>
        <taxon>Streptophyta</taxon>
        <taxon>Embryophyta</taxon>
        <taxon>Tracheophyta</taxon>
        <taxon>Spermatophyta</taxon>
        <taxon>Magnoliopsida</taxon>
        <taxon>eudicotyledons</taxon>
        <taxon>Gunneridae</taxon>
        <taxon>Pentapetalae</taxon>
        <taxon>asterids</taxon>
        <taxon>campanulids</taxon>
        <taxon>Asterales</taxon>
        <taxon>Asteraceae</taxon>
        <taxon>Asteroideae</taxon>
        <taxon>Anthemideae</taxon>
        <taxon>Anthemidinae</taxon>
        <taxon>Tanacetum</taxon>
    </lineage>
</organism>
<comment type="caution">
    <text evidence="3">The sequence shown here is derived from an EMBL/GenBank/DDBJ whole genome shotgun (WGS) entry which is preliminary data.</text>
</comment>
<evidence type="ECO:0000313" key="3">
    <source>
        <dbReference type="EMBL" id="GEW08474.1"/>
    </source>
</evidence>
<sequence length="550" mass="62336">MARAPESCAVRLARAVLWHSRMAPPLPSSYQTPLFIYHCERSYNRNYSSSHNKVEHTIDRCFDIIGYPPVYVKNPDPRTFNANFVSSSNEKGASLSFTNGQMMKLMNLINESPSGSVQDNMAGWIIDSGANQHMTVLTSNMFGIIDVTNSNLTVGHPNRTLAKIQYARNLKLYENIVIYKVLLVPEYYVSLLSVNKLNKDTRMFVGFTETKCFIQDLHQNKIVGTGGENGGLYIFDYVSPISFNSQTLGNQSTVCYVSKFVWHTRLGQPSDQAVDMLHQDLNFTNGSHVSSCDIGYKANQTRDHFPFTKTARSDNGTEFVNNKMNILFDSRGIVHQTSCAYTPQQNGIAERKHRHLLNVARSLLFQSGIPLIYVDDIVITGNDLNEIEKFKVFRKNKFQIKDLGKLKYFLGIKVLDNTNGICFSQRKYCLELLNEFRLLAGKPVETPLPEKATLNHIETDDDYLLASIGNYQRLIGKLIYLTKTRPNISYVVHRLSQFMHSSINSHLDDALRVLRYLKGSLGSGVQFNKNGNLKLRAYADSDWARCPATR</sequence>
<keyword evidence="1" id="KW-0378">Hydrolase</keyword>
<dbReference type="AlphaFoldDB" id="A0A699GZA4"/>
<dbReference type="PANTHER" id="PTHR11439">
    <property type="entry name" value="GAG-POL-RELATED RETROTRANSPOSON"/>
    <property type="match status" value="1"/>
</dbReference>
<gene>
    <name evidence="3" type="ORF">Tci_180450</name>
</gene>